<evidence type="ECO:0000313" key="3">
    <source>
        <dbReference type="Proteomes" id="UP000677918"/>
    </source>
</evidence>
<comment type="caution">
    <text evidence="2">The sequence shown here is derived from an EMBL/GenBank/DDBJ whole genome shotgun (WGS) entry which is preliminary data.</text>
</comment>
<feature type="compositionally biased region" description="Low complexity" evidence="1">
    <location>
        <begin position="1"/>
        <end position="10"/>
    </location>
</feature>
<name>A0A8J4M1N2_9BACL</name>
<sequence length="63" mass="7117">MQGQAASSRSACRRQQRTGTEHASKQVVCNVQEQRMQAGERVRYVQEVNMQAGEALYRNGICM</sequence>
<dbReference type="Proteomes" id="UP000677918">
    <property type="component" value="Unassembled WGS sequence"/>
</dbReference>
<feature type="region of interest" description="Disordered" evidence="1">
    <location>
        <begin position="1"/>
        <end position="25"/>
    </location>
</feature>
<evidence type="ECO:0000313" key="2">
    <source>
        <dbReference type="EMBL" id="GIQ69030.1"/>
    </source>
</evidence>
<keyword evidence="3" id="KW-1185">Reference proteome</keyword>
<gene>
    <name evidence="2" type="ORF">XYCOK13_18540</name>
</gene>
<organism evidence="2 3">
    <name type="scientific">Xylanibacillus composti</name>
    <dbReference type="NCBI Taxonomy" id="1572762"/>
    <lineage>
        <taxon>Bacteria</taxon>
        <taxon>Bacillati</taxon>
        <taxon>Bacillota</taxon>
        <taxon>Bacilli</taxon>
        <taxon>Bacillales</taxon>
        <taxon>Paenibacillaceae</taxon>
        <taxon>Xylanibacillus</taxon>
    </lineage>
</organism>
<accession>A0A8J4M1N2</accession>
<evidence type="ECO:0000256" key="1">
    <source>
        <dbReference type="SAM" id="MobiDB-lite"/>
    </source>
</evidence>
<dbReference type="AlphaFoldDB" id="A0A8J4M1N2"/>
<protein>
    <submittedName>
        <fullName evidence="2">Uncharacterized protein</fullName>
    </submittedName>
</protein>
<dbReference type="EMBL" id="BOVK01000023">
    <property type="protein sequence ID" value="GIQ69030.1"/>
    <property type="molecule type" value="Genomic_DNA"/>
</dbReference>
<proteinExistence type="predicted"/>
<reference evidence="2" key="1">
    <citation type="submission" date="2021-04" db="EMBL/GenBank/DDBJ databases">
        <title>Draft genome sequence of Xylanibacillus composti strain K13.</title>
        <authorList>
            <person name="Uke A."/>
            <person name="Chhe C."/>
            <person name="Baramee S."/>
            <person name="Kosugi A."/>
        </authorList>
    </citation>
    <scope>NUCLEOTIDE SEQUENCE</scope>
    <source>
        <strain evidence="2">K13</strain>
    </source>
</reference>